<protein>
    <submittedName>
        <fullName evidence="2">Putative sulfotransferase</fullName>
    </submittedName>
</protein>
<dbReference type="VEuPathDB" id="VectorBase:ISCI003342"/>
<accession>A0A4D5RJJ4</accession>
<reference evidence="2" key="1">
    <citation type="submission" date="2019-04" db="EMBL/GenBank/DDBJ databases">
        <title>An insight into the mialome of Ixodes scapularis.</title>
        <authorList>
            <person name="Ribeiro J.M."/>
            <person name="Mather T.N."/>
            <person name="Karim S."/>
        </authorList>
    </citation>
    <scope>NUCLEOTIDE SEQUENCE</scope>
</reference>
<keyword evidence="2" id="KW-0808">Transferase</keyword>
<proteinExistence type="predicted"/>
<feature type="signal peptide" evidence="1">
    <location>
        <begin position="1"/>
        <end position="19"/>
    </location>
</feature>
<organism evidence="2">
    <name type="scientific">Ixodes scapularis</name>
    <name type="common">Black-legged tick</name>
    <name type="synonym">Deer tick</name>
    <dbReference type="NCBI Taxonomy" id="6945"/>
    <lineage>
        <taxon>Eukaryota</taxon>
        <taxon>Metazoa</taxon>
        <taxon>Ecdysozoa</taxon>
        <taxon>Arthropoda</taxon>
        <taxon>Chelicerata</taxon>
        <taxon>Arachnida</taxon>
        <taxon>Acari</taxon>
        <taxon>Parasitiformes</taxon>
        <taxon>Ixodida</taxon>
        <taxon>Ixodoidea</taxon>
        <taxon>Ixodidae</taxon>
        <taxon>Ixodinae</taxon>
        <taxon>Ixodes</taxon>
    </lineage>
</organism>
<dbReference type="EMBL" id="GHJT01002446">
    <property type="protein sequence ID" value="MOY36417.1"/>
    <property type="molecule type" value="Transcribed_RNA"/>
</dbReference>
<keyword evidence="1" id="KW-0732">Signal</keyword>
<dbReference type="AlphaFoldDB" id="A0A4D5RJJ4"/>
<dbReference type="VEuPathDB" id="VectorBase:ISCW003342"/>
<sequence length="231" mass="25848">MTASYLFLIALSITGLCAGSQHEANSFLDRIADCYVKKPVQWMALDPAHLPWTNFYVKHTSLPRKNVTVVMDHGILNGLSGALQRVGDCQQRQKNNQNVTVTCNATLDGLQANFRAFVQHDQLPLTTAGADYLVGLSKEERVEMEFTVKDSRALFQITAIPWSRSSLKLFSVSSMDTDVTLSREPTLEDGMKSKVFEKARSRVAEMIKDVLQSHFKDALDKASRGAYMRID</sequence>
<dbReference type="GO" id="GO:0016740">
    <property type="term" value="F:transferase activity"/>
    <property type="evidence" value="ECO:0007669"/>
    <property type="project" value="UniProtKB-KW"/>
</dbReference>
<evidence type="ECO:0000256" key="1">
    <source>
        <dbReference type="SAM" id="SignalP"/>
    </source>
</evidence>
<feature type="chain" id="PRO_5020029572" evidence="1">
    <location>
        <begin position="20"/>
        <end position="231"/>
    </location>
</feature>
<dbReference type="VEuPathDB" id="VectorBase:ISCP_013908"/>
<evidence type="ECO:0000313" key="2">
    <source>
        <dbReference type="EMBL" id="MOY36417.1"/>
    </source>
</evidence>
<name>A0A4D5RJJ4_IXOSC</name>